<sequence>MSHTTNASCDALLDAGALTKPDPDISGIGVIIAFIFSACITLVATLLAYATGLVDEGLLRPVDRLVLRAPSRAAKHVAIHVALRKAILALSDQQIVTGIAILAAGFNGLRLGNIAVYHFQIIIYLAWMSSSVHLSALTLLRPFMHFHRGVMVWRVIGMMVLFVMLIIALIPTVSNEWAVVSTTFEQGQPIVDAPLSAFGVPAKCFWGKIRGAGVNPDSILSFVVLFISYLWKMGGMFQPVRRRFARYLRNPVDRLLEKMLSKPARAYEHRGGQFWLWTFRVALAIYLPLEASLEVAGSFSAALWLSVLGLIYGIMQILIPRMYMMEIDPSVAESESNLGFGQLMPLILLVQPLGAVTEHIWLKKEDDEALYTDYGGADPYSATLGHYQEGRQLIGLPDKPLLQYMAGYELPPWKEQAPQRIQLKALLYTSKLFHLMVWLTQAAVAATAGVVFWADYQTIGVVPASNWYFIALAAGGWAGACPVITFSLGPFSRLGMFWKREKRPSVSGAVEGRPEKLELQTTFADPSITSAEEHRSALTPNRVELGPTITGEVTEVWSTEWRRASVQHPPKSPVSPSAPP</sequence>
<feature type="transmembrane region" description="Helical" evidence="2">
    <location>
        <begin position="295"/>
        <end position="315"/>
    </location>
</feature>
<evidence type="ECO:0000313" key="3">
    <source>
        <dbReference type="EMBL" id="KAK4502309.1"/>
    </source>
</evidence>
<organism evidence="3 4">
    <name type="scientific">Zasmidium cellare</name>
    <name type="common">Wine cellar mold</name>
    <name type="synonym">Racodium cellare</name>
    <dbReference type="NCBI Taxonomy" id="395010"/>
    <lineage>
        <taxon>Eukaryota</taxon>
        <taxon>Fungi</taxon>
        <taxon>Dikarya</taxon>
        <taxon>Ascomycota</taxon>
        <taxon>Pezizomycotina</taxon>
        <taxon>Dothideomycetes</taxon>
        <taxon>Dothideomycetidae</taxon>
        <taxon>Mycosphaerellales</taxon>
        <taxon>Mycosphaerellaceae</taxon>
        <taxon>Zasmidium</taxon>
    </lineage>
</organism>
<dbReference type="EMBL" id="JAXOVC010000004">
    <property type="protein sequence ID" value="KAK4502309.1"/>
    <property type="molecule type" value="Genomic_DNA"/>
</dbReference>
<feature type="transmembrane region" description="Helical" evidence="2">
    <location>
        <begin position="466"/>
        <end position="491"/>
    </location>
</feature>
<evidence type="ECO:0000313" key="4">
    <source>
        <dbReference type="Proteomes" id="UP001305779"/>
    </source>
</evidence>
<feature type="compositionally biased region" description="Pro residues" evidence="1">
    <location>
        <begin position="570"/>
        <end position="580"/>
    </location>
</feature>
<keyword evidence="2" id="KW-0812">Transmembrane</keyword>
<proteinExistence type="predicted"/>
<name>A0ABR0EL44_ZASCE</name>
<feature type="transmembrane region" description="Helical" evidence="2">
    <location>
        <begin position="432"/>
        <end position="454"/>
    </location>
</feature>
<comment type="caution">
    <text evidence="3">The sequence shown here is derived from an EMBL/GenBank/DDBJ whole genome shotgun (WGS) entry which is preliminary data.</text>
</comment>
<dbReference type="PANTHER" id="PTHR37577">
    <property type="entry name" value="INTEGRAL MEMBRANE PROTEIN"/>
    <property type="match status" value="1"/>
</dbReference>
<gene>
    <name evidence="3" type="ORF">PRZ48_005734</name>
</gene>
<keyword evidence="2" id="KW-1133">Transmembrane helix</keyword>
<feature type="region of interest" description="Disordered" evidence="1">
    <location>
        <begin position="561"/>
        <end position="580"/>
    </location>
</feature>
<evidence type="ECO:0000256" key="1">
    <source>
        <dbReference type="SAM" id="MobiDB-lite"/>
    </source>
</evidence>
<feature type="transmembrane region" description="Helical" evidence="2">
    <location>
        <begin position="219"/>
        <end position="237"/>
    </location>
</feature>
<dbReference type="InterPro" id="IPR053018">
    <property type="entry name" value="Elsinochrome_Biosynth-Asso"/>
</dbReference>
<feature type="transmembrane region" description="Helical" evidence="2">
    <location>
        <begin position="28"/>
        <end position="50"/>
    </location>
</feature>
<keyword evidence="4" id="KW-1185">Reference proteome</keyword>
<protein>
    <submittedName>
        <fullName evidence="3">Uncharacterized protein</fullName>
    </submittedName>
</protein>
<reference evidence="3 4" key="1">
    <citation type="journal article" date="2023" name="G3 (Bethesda)">
        <title>A chromosome-level genome assembly of Zasmidium syzygii isolated from banana leaves.</title>
        <authorList>
            <person name="van Westerhoven A.C."/>
            <person name="Mehrabi R."/>
            <person name="Talebi R."/>
            <person name="Steentjes M.B.F."/>
            <person name="Corcolon B."/>
            <person name="Chong P.A."/>
            <person name="Kema G.H.J."/>
            <person name="Seidl M.F."/>
        </authorList>
    </citation>
    <scope>NUCLEOTIDE SEQUENCE [LARGE SCALE GENOMIC DNA]</scope>
    <source>
        <strain evidence="3 4">P124</strain>
    </source>
</reference>
<keyword evidence="2" id="KW-0472">Membrane</keyword>
<feature type="transmembrane region" description="Helical" evidence="2">
    <location>
        <begin position="152"/>
        <end position="173"/>
    </location>
</feature>
<accession>A0ABR0EL44</accession>
<evidence type="ECO:0000256" key="2">
    <source>
        <dbReference type="SAM" id="Phobius"/>
    </source>
</evidence>
<dbReference type="Proteomes" id="UP001305779">
    <property type="component" value="Unassembled WGS sequence"/>
</dbReference>
<feature type="transmembrane region" description="Helical" evidence="2">
    <location>
        <begin position="95"/>
        <end position="115"/>
    </location>
</feature>
<dbReference type="PANTHER" id="PTHR37577:SF1">
    <property type="entry name" value="INTEGRAL MEMBRANE PROTEIN"/>
    <property type="match status" value="1"/>
</dbReference>
<feature type="transmembrane region" description="Helical" evidence="2">
    <location>
        <begin position="121"/>
        <end position="140"/>
    </location>
</feature>